<sequence length="183" mass="21245">MNCRNIWNACIQLFSLGAQKFNKIMRHTVKVLLMMLILQSVITNTMARSRHRDDDCGSSKKVMKMYFPIVIATLSTSVLCYHRDYGPVIGPFQPSYMELTSECTETNQHACLVIPTKKICREKLSKVTLNPFLPLPWWYFYCQWVVTLPPAKTTKTSTIHPFYRKTLDEVLQYKKNLKNGNSL</sequence>
<keyword evidence="2" id="KW-1185">Reference proteome</keyword>
<name>A0ACC2QWP9_9NEOP</name>
<dbReference type="EMBL" id="CM056784">
    <property type="protein sequence ID" value="KAJ8724585.1"/>
    <property type="molecule type" value="Genomic_DNA"/>
</dbReference>
<protein>
    <submittedName>
        <fullName evidence="1">Uncharacterized protein</fullName>
    </submittedName>
</protein>
<comment type="caution">
    <text evidence="1">The sequence shown here is derived from an EMBL/GenBank/DDBJ whole genome shotgun (WGS) entry which is preliminary data.</text>
</comment>
<organism evidence="1 2">
    <name type="scientific">Mythimna loreyi</name>
    <dbReference type="NCBI Taxonomy" id="667449"/>
    <lineage>
        <taxon>Eukaryota</taxon>
        <taxon>Metazoa</taxon>
        <taxon>Ecdysozoa</taxon>
        <taxon>Arthropoda</taxon>
        <taxon>Hexapoda</taxon>
        <taxon>Insecta</taxon>
        <taxon>Pterygota</taxon>
        <taxon>Neoptera</taxon>
        <taxon>Endopterygota</taxon>
        <taxon>Lepidoptera</taxon>
        <taxon>Glossata</taxon>
        <taxon>Ditrysia</taxon>
        <taxon>Noctuoidea</taxon>
        <taxon>Noctuidae</taxon>
        <taxon>Noctuinae</taxon>
        <taxon>Hadenini</taxon>
        <taxon>Mythimna</taxon>
    </lineage>
</organism>
<dbReference type="Proteomes" id="UP001231649">
    <property type="component" value="Chromosome 8"/>
</dbReference>
<evidence type="ECO:0000313" key="1">
    <source>
        <dbReference type="EMBL" id="KAJ8724585.1"/>
    </source>
</evidence>
<evidence type="ECO:0000313" key="2">
    <source>
        <dbReference type="Proteomes" id="UP001231649"/>
    </source>
</evidence>
<proteinExistence type="predicted"/>
<accession>A0ACC2QWP9</accession>
<reference evidence="1" key="1">
    <citation type="submission" date="2023-03" db="EMBL/GenBank/DDBJ databases">
        <title>Chromosome-level genomes of two armyworms, Mythimna separata and Mythimna loreyi, provide insights into the biosynthesis and reception of sex pheromones.</title>
        <authorList>
            <person name="Zhao H."/>
        </authorList>
    </citation>
    <scope>NUCLEOTIDE SEQUENCE</scope>
    <source>
        <strain evidence="1">BeijingLab</strain>
    </source>
</reference>
<gene>
    <name evidence="1" type="ORF">PYW08_016059</name>
</gene>